<dbReference type="OrthoDB" id="9801810at2"/>
<evidence type="ECO:0000256" key="8">
    <source>
        <dbReference type="ARBA" id="ARBA00023277"/>
    </source>
</evidence>
<evidence type="ECO:0000259" key="11">
    <source>
        <dbReference type="Pfam" id="PF24894"/>
    </source>
</evidence>
<dbReference type="PROSITE" id="PS00809">
    <property type="entry name" value="ADP_GLC_PYROPHOSPH_2"/>
    <property type="match status" value="1"/>
</dbReference>
<feature type="domain" description="Glucose-1-phosphate adenylyltransferase/Bifunctional protein GlmU-like C-terminal hexapeptide" evidence="11">
    <location>
        <begin position="294"/>
        <end position="400"/>
    </location>
</feature>
<keyword evidence="8 9" id="KW-0119">Carbohydrate metabolism</keyword>
<comment type="subunit">
    <text evidence="9">Homotetramer.</text>
</comment>
<dbReference type="GO" id="GO:0005524">
    <property type="term" value="F:ATP binding"/>
    <property type="evidence" value="ECO:0007669"/>
    <property type="project" value="UniProtKB-KW"/>
</dbReference>
<comment type="pathway">
    <text evidence="9">Glycan biosynthesis; glycogen biosynthesis.</text>
</comment>
<evidence type="ECO:0000259" key="10">
    <source>
        <dbReference type="Pfam" id="PF00483"/>
    </source>
</evidence>
<dbReference type="Proteomes" id="UP000287243">
    <property type="component" value="Chromosome"/>
</dbReference>
<feature type="domain" description="Nucleotidyl transferase" evidence="10">
    <location>
        <begin position="8"/>
        <end position="271"/>
    </location>
</feature>
<dbReference type="Gene3D" id="3.90.550.10">
    <property type="entry name" value="Spore Coat Polysaccharide Biosynthesis Protein SpsA, Chain A"/>
    <property type="match status" value="1"/>
</dbReference>
<feature type="binding site" evidence="9">
    <location>
        <position position="163"/>
    </location>
    <ligand>
        <name>alpha-D-glucose 1-phosphate</name>
        <dbReference type="ChEBI" id="CHEBI:58601"/>
    </ligand>
</feature>
<evidence type="ECO:0000256" key="3">
    <source>
        <dbReference type="ARBA" id="ARBA00022679"/>
    </source>
</evidence>
<feature type="site" description="Could play a key role in the communication between the regulatory and the substrate sites" evidence="9">
    <location>
        <position position="97"/>
    </location>
</feature>
<evidence type="ECO:0000313" key="13">
    <source>
        <dbReference type="Proteomes" id="UP000287243"/>
    </source>
</evidence>
<organism evidence="12 13">
    <name type="scientific">Velamenicoccus archaeovorus</name>
    <dbReference type="NCBI Taxonomy" id="1930593"/>
    <lineage>
        <taxon>Bacteria</taxon>
        <taxon>Pseudomonadati</taxon>
        <taxon>Candidatus Omnitrophota</taxon>
        <taxon>Candidatus Velamenicoccus</taxon>
    </lineage>
</organism>
<dbReference type="GO" id="GO:0008878">
    <property type="term" value="F:glucose-1-phosphate adenylyltransferase activity"/>
    <property type="evidence" value="ECO:0007669"/>
    <property type="project" value="UniProtKB-UniRule"/>
</dbReference>
<dbReference type="RefSeq" id="WP_128699598.1">
    <property type="nucleotide sequence ID" value="NZ_CP019384.1"/>
</dbReference>
<dbReference type="InterPro" id="IPR029044">
    <property type="entry name" value="Nucleotide-diphossugar_trans"/>
</dbReference>
<dbReference type="UniPathway" id="UPA00164"/>
<sequence length="407" mass="46240">MIPNVVTFILAGGKGERLFPLTKDRAKPAVPFGGVYRIIDITLSNCINSGLRKIHTLIQYKSISLQRHLRLGWNFFNNEVNEYIDVIPAQQRVGYSWYLGTADAIYQNIYTIEQEKPELVLILAGDHIYKMNYARMIDFHRVSDADMTVAVVELAKELSPGLGVIQTDLTGRILGFQEKPKAPKTIPGKDDKIYASMGIYLFKRDVLEEELIEDARKDTSHDFGKDIIPQMLKKNRRIFAYLFQDENKKESLYWRDIGTLDAYYEANMDLIEVTPIFNLYDKAWPIRTYQEQFPPAKTVFAGEENPDRMGLILDSLVSGGCIVSGGRVQRSILSPNVRVNSYSEVHDSILLEGVNVGRYAKIRRAIIDKDINIPPGTIIGYDHQKDKKRFTISDNGIVVVAKGTEIK</sequence>
<accession>A0A410P462</accession>
<feature type="site" description="Could play a key role in the communication between the regulatory and the substrate sites" evidence="9">
    <location>
        <position position="59"/>
    </location>
</feature>
<dbReference type="SUPFAM" id="SSF51161">
    <property type="entry name" value="Trimeric LpxA-like enzymes"/>
    <property type="match status" value="1"/>
</dbReference>
<evidence type="ECO:0000256" key="2">
    <source>
        <dbReference type="ARBA" id="ARBA00022600"/>
    </source>
</evidence>
<dbReference type="KEGG" id="vai:BU251_04035"/>
<comment type="function">
    <text evidence="9">Involved in the biosynthesis of ADP-glucose, a building block required for the elongation reactions to produce glycogen. Catalyzes the reaction between ATP and alpha-D-glucose 1-phosphate (G1P) to produce pyrophosphate and ADP-Glc.</text>
</comment>
<feature type="binding site" evidence="9">
    <location>
        <position position="196"/>
    </location>
    <ligand>
        <name>alpha-D-glucose 1-phosphate</name>
        <dbReference type="ChEBI" id="CHEBI:58601"/>
    </ligand>
</feature>
<keyword evidence="4 9" id="KW-0548">Nucleotidyltransferase</keyword>
<keyword evidence="7 9" id="KW-0320">Glycogen biosynthesis</keyword>
<dbReference type="PANTHER" id="PTHR43523:SF2">
    <property type="entry name" value="GLUCOSE-1-PHOSPHATE ADENYLYLTRANSFERASE"/>
    <property type="match status" value="1"/>
</dbReference>
<dbReference type="HAMAP" id="MF_00624">
    <property type="entry name" value="GlgC"/>
    <property type="match status" value="1"/>
</dbReference>
<dbReference type="PANTHER" id="PTHR43523">
    <property type="entry name" value="GLUCOSE-1-PHOSPHATE ADENYLYLTRANSFERASE-RELATED"/>
    <property type="match status" value="1"/>
</dbReference>
<dbReference type="NCBIfam" id="TIGR02091">
    <property type="entry name" value="glgC"/>
    <property type="match status" value="1"/>
</dbReference>
<gene>
    <name evidence="9" type="primary">glgC</name>
    <name evidence="12" type="ORF">BU251_04035</name>
</gene>
<dbReference type="Pfam" id="PF00483">
    <property type="entry name" value="NTP_transferase"/>
    <property type="match status" value="1"/>
</dbReference>
<dbReference type="SUPFAM" id="SSF53448">
    <property type="entry name" value="Nucleotide-diphospho-sugar transferases"/>
    <property type="match status" value="1"/>
</dbReference>
<dbReference type="CDD" id="cd02508">
    <property type="entry name" value="ADP_Glucose_PP"/>
    <property type="match status" value="1"/>
</dbReference>
<dbReference type="Gene3D" id="2.160.10.10">
    <property type="entry name" value="Hexapeptide repeat proteins"/>
    <property type="match status" value="1"/>
</dbReference>
<dbReference type="EMBL" id="CP019384">
    <property type="protein sequence ID" value="QAT16956.1"/>
    <property type="molecule type" value="Genomic_DNA"/>
</dbReference>
<reference evidence="12 13" key="1">
    <citation type="submission" date="2017-01" db="EMBL/GenBank/DDBJ databases">
        <title>First insights into the biology of 'candidatus Vampirococcus archaeovorus'.</title>
        <authorList>
            <person name="Kizina J."/>
            <person name="Jordan S."/>
            <person name="Stueber K."/>
            <person name="Reinhardt R."/>
            <person name="Harder J."/>
        </authorList>
    </citation>
    <scope>NUCLEOTIDE SEQUENCE [LARGE SCALE GENOMIC DNA]</scope>
    <source>
        <strain evidence="12 13">LiM</strain>
    </source>
</reference>
<dbReference type="InterPro" id="IPR005835">
    <property type="entry name" value="NTP_transferase_dom"/>
</dbReference>
<feature type="binding site" evidence="9">
    <location>
        <position position="98"/>
    </location>
    <ligand>
        <name>alpha-D-glucose 1-phosphate</name>
        <dbReference type="ChEBI" id="CHEBI:58601"/>
    </ligand>
</feature>
<dbReference type="NCBIfam" id="NF001947">
    <property type="entry name" value="PRK00725.1"/>
    <property type="match status" value="1"/>
</dbReference>
<keyword evidence="3 9" id="KW-0808">Transferase</keyword>
<dbReference type="Pfam" id="PF24894">
    <property type="entry name" value="Hexapep_GlmU"/>
    <property type="match status" value="1"/>
</dbReference>
<dbReference type="NCBIfam" id="NF002023">
    <property type="entry name" value="PRK00844.1"/>
    <property type="match status" value="1"/>
</dbReference>
<evidence type="ECO:0000256" key="1">
    <source>
        <dbReference type="ARBA" id="ARBA00010443"/>
    </source>
</evidence>
<protein>
    <recommendedName>
        <fullName evidence="9">Glucose-1-phosphate adenylyltransferase</fullName>
        <ecNumber evidence="9">2.7.7.27</ecNumber>
    </recommendedName>
    <alternativeName>
        <fullName evidence="9">ADP-glucose pyrophosphorylase</fullName>
        <shortName evidence="9">ADPGlc PPase</shortName>
    </alternativeName>
    <alternativeName>
        <fullName evidence="9">ADP-glucose synthase</fullName>
    </alternativeName>
</protein>
<dbReference type="EC" id="2.7.7.27" evidence="9"/>
<dbReference type="InterPro" id="IPR023049">
    <property type="entry name" value="GlgC_bac"/>
</dbReference>
<feature type="binding site" evidence="9">
    <location>
        <begin position="178"/>
        <end position="179"/>
    </location>
    <ligand>
        <name>alpha-D-glucose 1-phosphate</name>
        <dbReference type="ChEBI" id="CHEBI:58601"/>
    </ligand>
</feature>
<evidence type="ECO:0000256" key="5">
    <source>
        <dbReference type="ARBA" id="ARBA00022741"/>
    </source>
</evidence>
<comment type="similarity">
    <text evidence="1 9">Belongs to the bacterial/plant glucose-1-phosphate adenylyltransferase family.</text>
</comment>
<evidence type="ECO:0000256" key="4">
    <source>
        <dbReference type="ARBA" id="ARBA00022695"/>
    </source>
</evidence>
<dbReference type="CDD" id="cd04651">
    <property type="entry name" value="LbH_G1P_AT_C"/>
    <property type="match status" value="1"/>
</dbReference>
<name>A0A410P462_VELA1</name>
<evidence type="ECO:0000256" key="7">
    <source>
        <dbReference type="ARBA" id="ARBA00023056"/>
    </source>
</evidence>
<dbReference type="AlphaFoldDB" id="A0A410P462"/>
<dbReference type="InterPro" id="IPR011004">
    <property type="entry name" value="Trimer_LpxA-like_sf"/>
</dbReference>
<keyword evidence="6 9" id="KW-0067">ATP-binding</keyword>
<evidence type="ECO:0000313" key="12">
    <source>
        <dbReference type="EMBL" id="QAT16956.1"/>
    </source>
</evidence>
<keyword evidence="13" id="KW-1185">Reference proteome</keyword>
<evidence type="ECO:0000256" key="6">
    <source>
        <dbReference type="ARBA" id="ARBA00022840"/>
    </source>
</evidence>
<keyword evidence="5 9" id="KW-0547">Nucleotide-binding</keyword>
<comment type="catalytic activity">
    <reaction evidence="9">
        <text>alpha-D-glucose 1-phosphate + ATP + H(+) = ADP-alpha-D-glucose + diphosphate</text>
        <dbReference type="Rhea" id="RHEA:12120"/>
        <dbReference type="ChEBI" id="CHEBI:15378"/>
        <dbReference type="ChEBI" id="CHEBI:30616"/>
        <dbReference type="ChEBI" id="CHEBI:33019"/>
        <dbReference type="ChEBI" id="CHEBI:57498"/>
        <dbReference type="ChEBI" id="CHEBI:58601"/>
        <dbReference type="EC" id="2.7.7.27"/>
    </reaction>
</comment>
<evidence type="ECO:0000256" key="9">
    <source>
        <dbReference type="HAMAP-Rule" id="MF_00624"/>
    </source>
</evidence>
<dbReference type="InterPro" id="IPR056818">
    <property type="entry name" value="GlmU/GlgC-like_hexapep"/>
</dbReference>
<keyword evidence="2 9" id="KW-0321">Glycogen metabolism</keyword>
<dbReference type="InterPro" id="IPR005836">
    <property type="entry name" value="ADP_Glu_pyroP_CS"/>
</dbReference>
<dbReference type="InterPro" id="IPR011831">
    <property type="entry name" value="ADP-Glc_PPase"/>
</dbReference>
<dbReference type="GO" id="GO:0005978">
    <property type="term" value="P:glycogen biosynthetic process"/>
    <property type="evidence" value="ECO:0007669"/>
    <property type="project" value="UniProtKB-UniRule"/>
</dbReference>
<proteinExistence type="inferred from homology"/>